<feature type="domain" description="PAS" evidence="1">
    <location>
        <begin position="592"/>
        <end position="667"/>
    </location>
</feature>
<dbReference type="CDD" id="cd01948">
    <property type="entry name" value="EAL"/>
    <property type="match status" value="1"/>
</dbReference>
<dbReference type="InterPro" id="IPR035965">
    <property type="entry name" value="PAS-like_dom_sf"/>
</dbReference>
<evidence type="ECO:0000259" key="3">
    <source>
        <dbReference type="PROSITE" id="PS50887"/>
    </source>
</evidence>
<dbReference type="Gene3D" id="3.20.20.450">
    <property type="entry name" value="EAL domain"/>
    <property type="match status" value="1"/>
</dbReference>
<proteinExistence type="predicted"/>
<protein>
    <submittedName>
        <fullName evidence="4">EAL domain-containing protein</fullName>
    </submittedName>
</protein>
<name>A0A6N7RLR3_9ACTN</name>
<feature type="domain" description="EAL" evidence="2">
    <location>
        <begin position="183"/>
        <end position="439"/>
    </location>
</feature>
<dbReference type="InterPro" id="IPR000160">
    <property type="entry name" value="GGDEF_dom"/>
</dbReference>
<organism evidence="4 5">
    <name type="scientific">Eggerthella guodeyinii</name>
    <dbReference type="NCBI Taxonomy" id="2690837"/>
    <lineage>
        <taxon>Bacteria</taxon>
        <taxon>Bacillati</taxon>
        <taxon>Actinomycetota</taxon>
        <taxon>Coriobacteriia</taxon>
        <taxon>Eggerthellales</taxon>
        <taxon>Eggerthellaceae</taxon>
        <taxon>Eggerthella</taxon>
    </lineage>
</organism>
<gene>
    <name evidence="4" type="ORF">GJG86_04650</name>
</gene>
<dbReference type="PROSITE" id="PS50883">
    <property type="entry name" value="EAL"/>
    <property type="match status" value="1"/>
</dbReference>
<dbReference type="PANTHER" id="PTHR44757">
    <property type="entry name" value="DIGUANYLATE CYCLASE DGCP"/>
    <property type="match status" value="1"/>
</dbReference>
<dbReference type="PROSITE" id="PS50887">
    <property type="entry name" value="GGDEF"/>
    <property type="match status" value="2"/>
</dbReference>
<dbReference type="InterPro" id="IPR043128">
    <property type="entry name" value="Rev_trsase/Diguanyl_cyclase"/>
</dbReference>
<evidence type="ECO:0000259" key="2">
    <source>
        <dbReference type="PROSITE" id="PS50883"/>
    </source>
</evidence>
<dbReference type="CDD" id="cd00130">
    <property type="entry name" value="PAS"/>
    <property type="match status" value="2"/>
</dbReference>
<feature type="domain" description="PAS" evidence="1">
    <location>
        <begin position="469"/>
        <end position="537"/>
    </location>
</feature>
<dbReference type="CDD" id="cd01949">
    <property type="entry name" value="GGDEF"/>
    <property type="match status" value="2"/>
</dbReference>
<dbReference type="PROSITE" id="PS50112">
    <property type="entry name" value="PAS"/>
    <property type="match status" value="2"/>
</dbReference>
<dbReference type="Gene3D" id="3.30.450.20">
    <property type="entry name" value="PAS domain"/>
    <property type="match status" value="3"/>
</dbReference>
<dbReference type="Pfam" id="PF00990">
    <property type="entry name" value="GGDEF"/>
    <property type="match status" value="2"/>
</dbReference>
<sequence length="1011" mass="112390">MRASPPKGVPFLGAKAAVPQKAAHDDRAMRVRFHELISSGEPFGVLAFGVDNFDRINNLFSYEFGDRVLENITTLMTELAPAGAETFRFDGDCFGTVVPFVADAADLQTLFDRTLASTCAGFTIDGASIAFGITGCACLYPANGRSAEELFRNVHIALIDAKRSGRSTCVTCTDALCAASRKTLLLMETLQGCIADGFRGFSVRYQPFVDTRDDAVHGCEALMRWNDEQFPEGVRPFEFIPYLEESGLITAVTTWLMDVTFEQTARWVENDPTFVMNINLSKYVLDDPDFKFCILQAAKNHQVDPHNIMLELTESGTITDAAGLGDTFDFLRSQGFGVAFDDFGTGYASLNLFRVIAADELKIDRTFLDRITYDVNDQRIVSHIIDLSHSMNLSVCVEGVETEEVLAIMHSMGADYIQGFFYDRPLDAETFERRYLQGGTQMDEEREPVTGSIVYAHAQPVQPLSPGALIDRAHAGVFQVAMDENFTFITCNEGYRRMLGYTAPEIETKLGNRALAIVHPDDMAYVNEEIRRQLGQGDTVLIEFRIVRADGQALWITGTGNVVRPKTGTPYLVVVIVDTDRFKREVLANAEELALLRHVLDNAPVAIKCLNYDEHFTIKHLSGAFLSTIGYTPDEIRSRFDNRYINLVHPDDIAPTVAIVQEKAQPGRVFDLQYRLRASDGRMLWFNTKTKLCEPDENGASDFVSVVMEVEGPRGTSEGLLLDNRYQTASKRWGDVLFNLYLDTGEVEFTDNYEDELGAPPRATIAEQLALSPANDRDTIIACIRQAMSGLVPAPIEMRIAPHGDQDYIWCSLSFNCAETSEGTPVAIFGRIKNIDAEKRERDELLHDSQTDPLCDVLNKITVEHVVEETLRAASPEDHYSFAIIDIDNFKAVNDTAGHLMGDQMLVTMATALKALVAEQGVVGRIGGDEFMAFQPCDPDPQKQLAFGQCIIDRLARAGTFDDEAVRLRTSVGLASYPEDGTSFYELFKHADAALYLAKERGKNRACLYRE</sequence>
<feature type="domain" description="GGDEF" evidence="3">
    <location>
        <begin position="878"/>
        <end position="1011"/>
    </location>
</feature>
<dbReference type="NCBIfam" id="TIGR00229">
    <property type="entry name" value="sensory_box"/>
    <property type="match status" value="2"/>
</dbReference>
<dbReference type="InterPro" id="IPR029787">
    <property type="entry name" value="Nucleotide_cyclase"/>
</dbReference>
<accession>A0A6N7RLR3</accession>
<dbReference type="AlphaFoldDB" id="A0A6N7RLR3"/>
<dbReference type="NCBIfam" id="TIGR00254">
    <property type="entry name" value="GGDEF"/>
    <property type="match status" value="1"/>
</dbReference>
<dbReference type="InterPro" id="IPR052155">
    <property type="entry name" value="Biofilm_reg_signaling"/>
</dbReference>
<dbReference type="Pfam" id="PF00563">
    <property type="entry name" value="EAL"/>
    <property type="match status" value="1"/>
</dbReference>
<dbReference type="Gene3D" id="3.30.70.270">
    <property type="match status" value="2"/>
</dbReference>
<feature type="domain" description="GGDEF" evidence="3">
    <location>
        <begin position="41"/>
        <end position="174"/>
    </location>
</feature>
<evidence type="ECO:0000313" key="4">
    <source>
        <dbReference type="EMBL" id="MRX81780.1"/>
    </source>
</evidence>
<dbReference type="PANTHER" id="PTHR44757:SF2">
    <property type="entry name" value="BIOFILM ARCHITECTURE MAINTENANCE PROTEIN MBAA"/>
    <property type="match status" value="1"/>
</dbReference>
<dbReference type="InterPro" id="IPR035919">
    <property type="entry name" value="EAL_sf"/>
</dbReference>
<dbReference type="SUPFAM" id="SSF141868">
    <property type="entry name" value="EAL domain-like"/>
    <property type="match status" value="1"/>
</dbReference>
<dbReference type="SUPFAM" id="SSF55073">
    <property type="entry name" value="Nucleotide cyclase"/>
    <property type="match status" value="2"/>
</dbReference>
<evidence type="ECO:0000313" key="5">
    <source>
        <dbReference type="Proteomes" id="UP000438093"/>
    </source>
</evidence>
<evidence type="ECO:0000259" key="1">
    <source>
        <dbReference type="PROSITE" id="PS50112"/>
    </source>
</evidence>
<dbReference type="SMART" id="SM00052">
    <property type="entry name" value="EAL"/>
    <property type="match status" value="1"/>
</dbReference>
<dbReference type="SMART" id="SM00091">
    <property type="entry name" value="PAS"/>
    <property type="match status" value="2"/>
</dbReference>
<dbReference type="SUPFAM" id="SSF55785">
    <property type="entry name" value="PYP-like sensor domain (PAS domain)"/>
    <property type="match status" value="2"/>
</dbReference>
<comment type="caution">
    <text evidence="4">The sequence shown here is derived from an EMBL/GenBank/DDBJ whole genome shotgun (WGS) entry which is preliminary data.</text>
</comment>
<dbReference type="InterPro" id="IPR001633">
    <property type="entry name" value="EAL_dom"/>
</dbReference>
<dbReference type="InterPro" id="IPR000014">
    <property type="entry name" value="PAS"/>
</dbReference>
<dbReference type="Pfam" id="PF08447">
    <property type="entry name" value="PAS_3"/>
    <property type="match status" value="2"/>
</dbReference>
<dbReference type="Proteomes" id="UP000438093">
    <property type="component" value="Unassembled WGS sequence"/>
</dbReference>
<dbReference type="EMBL" id="VTFY01000002">
    <property type="protein sequence ID" value="MRX81780.1"/>
    <property type="molecule type" value="Genomic_DNA"/>
</dbReference>
<dbReference type="SMART" id="SM00267">
    <property type="entry name" value="GGDEF"/>
    <property type="match status" value="2"/>
</dbReference>
<dbReference type="InterPro" id="IPR013655">
    <property type="entry name" value="PAS_fold_3"/>
</dbReference>
<keyword evidence="5" id="KW-1185">Reference proteome</keyword>
<reference evidence="5" key="1">
    <citation type="submission" date="2019-08" db="EMBL/GenBank/DDBJ databases">
        <title>Arthrobacter sp. nov., isolated from plateau pika and Tibetan wild ass.</title>
        <authorList>
            <person name="Ge Y."/>
        </authorList>
    </citation>
    <scope>NUCLEOTIDE SEQUENCE [LARGE SCALE GENOMIC DNA]</scope>
    <source>
        <strain evidence="5">HF-4214</strain>
    </source>
</reference>